<evidence type="ECO:0000256" key="3">
    <source>
        <dbReference type="ARBA" id="ARBA00012438"/>
    </source>
</evidence>
<dbReference type="Pfam" id="PF02518">
    <property type="entry name" value="HATPase_c"/>
    <property type="match status" value="1"/>
</dbReference>
<keyword evidence="7" id="KW-0902">Two-component regulatory system</keyword>
<dbReference type="SMART" id="SM00388">
    <property type="entry name" value="HisKA"/>
    <property type="match status" value="1"/>
</dbReference>
<keyword evidence="9" id="KW-1133">Transmembrane helix</keyword>
<keyword evidence="13" id="KW-1185">Reference proteome</keyword>
<evidence type="ECO:0000256" key="7">
    <source>
        <dbReference type="ARBA" id="ARBA00023012"/>
    </source>
</evidence>
<dbReference type="InterPro" id="IPR005467">
    <property type="entry name" value="His_kinase_dom"/>
</dbReference>
<evidence type="ECO:0000256" key="5">
    <source>
        <dbReference type="ARBA" id="ARBA00022679"/>
    </source>
</evidence>
<proteinExistence type="predicted"/>
<keyword evidence="5" id="KW-0808">Transferase</keyword>
<dbReference type="PRINTS" id="PR00344">
    <property type="entry name" value="BCTRLSENSOR"/>
</dbReference>
<dbReference type="SUPFAM" id="SSF47384">
    <property type="entry name" value="Homodimeric domain of signal transducing histidine kinase"/>
    <property type="match status" value="1"/>
</dbReference>
<reference evidence="12" key="1">
    <citation type="submission" date="2021-02" db="EMBL/GenBank/DDBJ databases">
        <title>Abyssanaerobacter marinus gen.nov., sp., nov, anaerobic bacterium isolated from the Onnuri vent field of Indian Ocean and suggestion of Mogibacteriaceae fam. nov., and proposal of reclassification of ambiguous this family's genus member.</title>
        <authorList>
            <person name="Kim Y.J."/>
            <person name="Yang J.-A."/>
        </authorList>
    </citation>
    <scope>NUCLEOTIDE SEQUENCE</scope>
    <source>
        <strain evidence="12">DSM 2634</strain>
    </source>
</reference>
<dbReference type="Proteomes" id="UP000664545">
    <property type="component" value="Unassembled WGS sequence"/>
</dbReference>
<dbReference type="InterPro" id="IPR003661">
    <property type="entry name" value="HisK_dim/P_dom"/>
</dbReference>
<dbReference type="InterPro" id="IPR004358">
    <property type="entry name" value="Sig_transdc_His_kin-like_C"/>
</dbReference>
<dbReference type="InterPro" id="IPR003594">
    <property type="entry name" value="HATPase_dom"/>
</dbReference>
<dbReference type="GO" id="GO:0000155">
    <property type="term" value="F:phosphorelay sensor kinase activity"/>
    <property type="evidence" value="ECO:0007669"/>
    <property type="project" value="InterPro"/>
</dbReference>
<evidence type="ECO:0000256" key="9">
    <source>
        <dbReference type="SAM" id="Phobius"/>
    </source>
</evidence>
<comment type="subcellular location">
    <subcellularLocation>
        <location evidence="2">Membrane</location>
    </subcellularLocation>
</comment>
<keyword evidence="6 12" id="KW-0418">Kinase</keyword>
<dbReference type="AlphaFoldDB" id="A0A939IK98"/>
<gene>
    <name evidence="12" type="ORF">JYB65_13710</name>
</gene>
<feature type="domain" description="Histidine kinase" evidence="10">
    <location>
        <begin position="268"/>
        <end position="485"/>
    </location>
</feature>
<evidence type="ECO:0000259" key="11">
    <source>
        <dbReference type="PROSITE" id="PS50885"/>
    </source>
</evidence>
<evidence type="ECO:0000256" key="6">
    <source>
        <dbReference type="ARBA" id="ARBA00022777"/>
    </source>
</evidence>
<dbReference type="FunFam" id="3.30.565.10:FF:000006">
    <property type="entry name" value="Sensor histidine kinase WalK"/>
    <property type="match status" value="1"/>
</dbReference>
<dbReference type="Gene3D" id="6.10.340.10">
    <property type="match status" value="1"/>
</dbReference>
<dbReference type="Pfam" id="PF00512">
    <property type="entry name" value="HisKA"/>
    <property type="match status" value="1"/>
</dbReference>
<name>A0A939IK98_CLOAM</name>
<dbReference type="EC" id="2.7.13.3" evidence="3"/>
<dbReference type="EMBL" id="JAFJZZ010000009">
    <property type="protein sequence ID" value="MBN7774418.1"/>
    <property type="molecule type" value="Genomic_DNA"/>
</dbReference>
<dbReference type="PROSITE" id="PS50885">
    <property type="entry name" value="HAMP"/>
    <property type="match status" value="1"/>
</dbReference>
<organism evidence="12 13">
    <name type="scientific">Clostridium aminobutyricum</name>
    <dbReference type="NCBI Taxonomy" id="33953"/>
    <lineage>
        <taxon>Bacteria</taxon>
        <taxon>Bacillati</taxon>
        <taxon>Bacillota</taxon>
        <taxon>Clostridia</taxon>
        <taxon>Eubacteriales</taxon>
        <taxon>Clostridiaceae</taxon>
        <taxon>Clostridium</taxon>
    </lineage>
</organism>
<evidence type="ECO:0000259" key="10">
    <source>
        <dbReference type="PROSITE" id="PS50109"/>
    </source>
</evidence>
<dbReference type="InterPro" id="IPR036890">
    <property type="entry name" value="HATPase_C_sf"/>
</dbReference>
<dbReference type="SUPFAM" id="SSF55874">
    <property type="entry name" value="ATPase domain of HSP90 chaperone/DNA topoisomerase II/histidine kinase"/>
    <property type="match status" value="1"/>
</dbReference>
<comment type="catalytic activity">
    <reaction evidence="1">
        <text>ATP + protein L-histidine = ADP + protein N-phospho-L-histidine.</text>
        <dbReference type="EC" id="2.7.13.3"/>
    </reaction>
</comment>
<dbReference type="CDD" id="cd00082">
    <property type="entry name" value="HisKA"/>
    <property type="match status" value="1"/>
</dbReference>
<evidence type="ECO:0000313" key="13">
    <source>
        <dbReference type="Proteomes" id="UP000664545"/>
    </source>
</evidence>
<sequence length="485" mass="55198">MMKQQAFKLNIDRKSITFKLWAYFILFSLLLLGILWALQIFFLNNYYQQMKIAETTRIANVISSQYGKEDFLDTIRSLSVSNDMYIQIETEDTILFSPSKDSNRTPSYMYLPEMGMVRKQLLEGNRPSASIIISSVESNMAPRHRDGDKKILAYAGYLENSNENTVILYIFSPLFPVDSTVGILRSQLIYVTIISLSLAFFLSFYLSNRISKPIRRINKTAEKLAAGEYGIQFEGGHYSEIIQLANTLTLASNELKKTDSLRKDLIANVSHDLRTPLTMVKSYAEMIRDLSGNNPEKRAAHLEVIIEEADRLNLLVSDMLALSRLQTRVTPLEKTTFNLCEAAQSIVNSYGLYTEKENYRFILECPKGSDVQISADENKIKQVISNLFYNAIKYCGTDKEIIVRILSDETRCRCEVSDHGMGIPQSEIDQIWERYFKASTNHVRAVKGTGLGLSIVKEIIILHGGKYGVKSEEGKGSTFWFELKK</sequence>
<feature type="transmembrane region" description="Helical" evidence="9">
    <location>
        <begin position="20"/>
        <end position="42"/>
    </location>
</feature>
<evidence type="ECO:0000256" key="8">
    <source>
        <dbReference type="ARBA" id="ARBA00023136"/>
    </source>
</evidence>
<protein>
    <recommendedName>
        <fullName evidence="3">histidine kinase</fullName>
        <ecNumber evidence="3">2.7.13.3</ecNumber>
    </recommendedName>
</protein>
<dbReference type="GO" id="GO:0016020">
    <property type="term" value="C:membrane"/>
    <property type="evidence" value="ECO:0007669"/>
    <property type="project" value="UniProtKB-SubCell"/>
</dbReference>
<feature type="domain" description="HAMP" evidence="11">
    <location>
        <begin position="208"/>
        <end position="260"/>
    </location>
</feature>
<keyword evidence="9" id="KW-0812">Transmembrane</keyword>
<accession>A0A939IK98</accession>
<dbReference type="CDD" id="cd00075">
    <property type="entry name" value="HATPase"/>
    <property type="match status" value="1"/>
</dbReference>
<evidence type="ECO:0000256" key="1">
    <source>
        <dbReference type="ARBA" id="ARBA00000085"/>
    </source>
</evidence>
<evidence type="ECO:0000313" key="12">
    <source>
        <dbReference type="EMBL" id="MBN7774418.1"/>
    </source>
</evidence>
<dbReference type="InterPro" id="IPR003660">
    <property type="entry name" value="HAMP_dom"/>
</dbReference>
<dbReference type="RefSeq" id="WP_206583259.1">
    <property type="nucleotide sequence ID" value="NZ_JAFJZZ010000009.1"/>
</dbReference>
<dbReference type="Gene3D" id="3.30.565.10">
    <property type="entry name" value="Histidine kinase-like ATPase, C-terminal domain"/>
    <property type="match status" value="1"/>
</dbReference>
<keyword evidence="4" id="KW-0597">Phosphoprotein</keyword>
<dbReference type="InterPro" id="IPR036097">
    <property type="entry name" value="HisK_dim/P_sf"/>
</dbReference>
<dbReference type="FunFam" id="1.10.287.130:FF:000001">
    <property type="entry name" value="Two-component sensor histidine kinase"/>
    <property type="match status" value="1"/>
</dbReference>
<evidence type="ECO:0000256" key="2">
    <source>
        <dbReference type="ARBA" id="ARBA00004370"/>
    </source>
</evidence>
<comment type="caution">
    <text evidence="12">The sequence shown here is derived from an EMBL/GenBank/DDBJ whole genome shotgun (WGS) entry which is preliminary data.</text>
</comment>
<evidence type="ECO:0000256" key="4">
    <source>
        <dbReference type="ARBA" id="ARBA00022553"/>
    </source>
</evidence>
<keyword evidence="8 9" id="KW-0472">Membrane</keyword>
<dbReference type="PANTHER" id="PTHR43711:SF1">
    <property type="entry name" value="HISTIDINE KINASE 1"/>
    <property type="match status" value="1"/>
</dbReference>
<dbReference type="PANTHER" id="PTHR43711">
    <property type="entry name" value="TWO-COMPONENT HISTIDINE KINASE"/>
    <property type="match status" value="1"/>
</dbReference>
<dbReference type="InterPro" id="IPR050736">
    <property type="entry name" value="Sensor_HK_Regulatory"/>
</dbReference>
<dbReference type="SMART" id="SM00387">
    <property type="entry name" value="HATPase_c"/>
    <property type="match status" value="1"/>
</dbReference>
<dbReference type="Gene3D" id="1.10.287.130">
    <property type="match status" value="1"/>
</dbReference>
<feature type="transmembrane region" description="Helical" evidence="9">
    <location>
        <begin position="188"/>
        <end position="206"/>
    </location>
</feature>
<dbReference type="PROSITE" id="PS50109">
    <property type="entry name" value="HIS_KIN"/>
    <property type="match status" value="1"/>
</dbReference>